<name>A0A1R1PR67_ZANCU</name>
<sequence length="83" mass="9610">MGCNKCSVAFILGVGFKKELKSQYLYTNINFLYFTPRLLLVYVLKFVSSYYFALQFLYCSATSVTQEDEERVPHNSHIMLSCS</sequence>
<accession>A0A1R1PR67</accession>
<gene>
    <name evidence="2" type="ORF">AX774_g3132</name>
</gene>
<protein>
    <submittedName>
        <fullName evidence="2">Uncharacterized protein</fullName>
    </submittedName>
</protein>
<comment type="caution">
    <text evidence="2">The sequence shown here is derived from an EMBL/GenBank/DDBJ whole genome shotgun (WGS) entry which is preliminary data.</text>
</comment>
<reference evidence="3" key="1">
    <citation type="submission" date="2017-01" db="EMBL/GenBank/DDBJ databases">
        <authorList>
            <person name="Wang Y."/>
            <person name="White M."/>
            <person name="Kvist S."/>
            <person name="Moncalvo J.-M."/>
        </authorList>
    </citation>
    <scope>NUCLEOTIDE SEQUENCE [LARGE SCALE GENOMIC DNA]</scope>
    <source>
        <strain evidence="3">COL-18-3</strain>
    </source>
</reference>
<keyword evidence="1" id="KW-1133">Transmembrane helix</keyword>
<dbReference type="Proteomes" id="UP000188320">
    <property type="component" value="Unassembled WGS sequence"/>
</dbReference>
<keyword evidence="1" id="KW-0812">Transmembrane</keyword>
<keyword evidence="3" id="KW-1185">Reference proteome</keyword>
<feature type="transmembrane region" description="Helical" evidence="1">
    <location>
        <begin position="39"/>
        <end position="58"/>
    </location>
</feature>
<dbReference type="AlphaFoldDB" id="A0A1R1PR67"/>
<proteinExistence type="predicted"/>
<evidence type="ECO:0000256" key="1">
    <source>
        <dbReference type="SAM" id="Phobius"/>
    </source>
</evidence>
<keyword evidence="1" id="KW-0472">Membrane</keyword>
<organism evidence="2 3">
    <name type="scientific">Zancudomyces culisetae</name>
    <name type="common">Gut fungus</name>
    <name type="synonym">Smittium culisetae</name>
    <dbReference type="NCBI Taxonomy" id="1213189"/>
    <lineage>
        <taxon>Eukaryota</taxon>
        <taxon>Fungi</taxon>
        <taxon>Fungi incertae sedis</taxon>
        <taxon>Zoopagomycota</taxon>
        <taxon>Kickxellomycotina</taxon>
        <taxon>Harpellomycetes</taxon>
        <taxon>Harpellales</taxon>
        <taxon>Legeriomycetaceae</taxon>
        <taxon>Zancudomyces</taxon>
    </lineage>
</organism>
<dbReference type="EMBL" id="LSSK01000429">
    <property type="protein sequence ID" value="OMH83372.1"/>
    <property type="molecule type" value="Genomic_DNA"/>
</dbReference>
<evidence type="ECO:0000313" key="3">
    <source>
        <dbReference type="Proteomes" id="UP000188320"/>
    </source>
</evidence>
<evidence type="ECO:0000313" key="2">
    <source>
        <dbReference type="EMBL" id="OMH83372.1"/>
    </source>
</evidence>